<evidence type="ECO:0000259" key="3">
    <source>
        <dbReference type="Pfam" id="PF02834"/>
    </source>
</evidence>
<comment type="function">
    <text evidence="2">Hydrolyzes RNA 2',3'-cyclic phosphodiester to an RNA 2'-phosphomonoester.</text>
</comment>
<dbReference type="SUPFAM" id="SSF55144">
    <property type="entry name" value="LigT-like"/>
    <property type="match status" value="1"/>
</dbReference>
<comment type="similarity">
    <text evidence="2">Belongs to the 2H phosphoesterase superfamily. ThpR family.</text>
</comment>
<name>A0A399F258_9DEIN</name>
<dbReference type="InterPro" id="IPR004175">
    <property type="entry name" value="RNA_CPDase"/>
</dbReference>
<evidence type="ECO:0000313" key="4">
    <source>
        <dbReference type="EMBL" id="RIH90308.1"/>
    </source>
</evidence>
<dbReference type="Pfam" id="PF02834">
    <property type="entry name" value="LigT_PEase"/>
    <property type="match status" value="1"/>
</dbReference>
<keyword evidence="5" id="KW-1185">Reference proteome</keyword>
<dbReference type="OrthoDB" id="9789350at2"/>
<dbReference type="AlphaFoldDB" id="A0A399F258"/>
<proteinExistence type="inferred from homology"/>
<evidence type="ECO:0000256" key="1">
    <source>
        <dbReference type="ARBA" id="ARBA00022801"/>
    </source>
</evidence>
<feature type="short sequence motif" description="HXTX 1" evidence="2">
    <location>
        <begin position="54"/>
        <end position="57"/>
    </location>
</feature>
<dbReference type="InterPro" id="IPR014051">
    <property type="entry name" value="Phosphoesterase_HXTX"/>
</dbReference>
<feature type="short sequence motif" description="HXTX 2" evidence="2">
    <location>
        <begin position="136"/>
        <end position="139"/>
    </location>
</feature>
<dbReference type="NCBIfam" id="TIGR02258">
    <property type="entry name" value="2_5_ligase"/>
    <property type="match status" value="1"/>
</dbReference>
<sequence length="190" mass="21161">MKTPRPAVTAVRPETVRLFYAIFVPPELRPPLEEAQRRLKGFRNWKPTPPEQLHLTLMFLGEVPRGRLDEAVQVGAVVARRVAPFTLHLGGTGYFPPDGTPRVWFVKAEGAGLEPLAAGLREALPDLGDPKPFKAHITLARRKGPAPRVGPVVFDLEFGVGEITLVQSELSKQGSRYRVLQRFELKGREE</sequence>
<reference evidence="4 5" key="1">
    <citation type="submission" date="2018-08" db="EMBL/GenBank/DDBJ databases">
        <title>Meiothermus terrae DSM 26712 genome sequencing project.</title>
        <authorList>
            <person name="Da Costa M.S."/>
            <person name="Albuquerque L."/>
            <person name="Raposo P."/>
            <person name="Froufe H.J.C."/>
            <person name="Barroso C.S."/>
            <person name="Egas C."/>
        </authorList>
    </citation>
    <scope>NUCLEOTIDE SEQUENCE [LARGE SCALE GENOMIC DNA]</scope>
    <source>
        <strain evidence="4 5">DSM 26712</strain>
    </source>
</reference>
<dbReference type="Proteomes" id="UP000265715">
    <property type="component" value="Unassembled WGS sequence"/>
</dbReference>
<protein>
    <recommendedName>
        <fullName evidence="2">RNA 2',3'-cyclic phosphodiesterase</fullName>
        <shortName evidence="2">RNA 2',3'-CPDase</shortName>
        <ecNumber evidence="2">3.1.4.58</ecNumber>
    </recommendedName>
</protein>
<dbReference type="Gene3D" id="3.90.1140.10">
    <property type="entry name" value="Cyclic phosphodiesterase"/>
    <property type="match status" value="1"/>
</dbReference>
<organism evidence="4 5">
    <name type="scientific">Calidithermus terrae</name>
    <dbReference type="NCBI Taxonomy" id="1408545"/>
    <lineage>
        <taxon>Bacteria</taxon>
        <taxon>Thermotogati</taxon>
        <taxon>Deinococcota</taxon>
        <taxon>Deinococci</taxon>
        <taxon>Thermales</taxon>
        <taxon>Thermaceae</taxon>
        <taxon>Calidithermus</taxon>
    </lineage>
</organism>
<dbReference type="PANTHER" id="PTHR35561:SF1">
    <property type="entry name" value="RNA 2',3'-CYCLIC PHOSPHODIESTERASE"/>
    <property type="match status" value="1"/>
</dbReference>
<dbReference type="PANTHER" id="PTHR35561">
    <property type="entry name" value="RNA 2',3'-CYCLIC PHOSPHODIESTERASE"/>
    <property type="match status" value="1"/>
</dbReference>
<comment type="catalytic activity">
    <reaction evidence="2">
        <text>a 3'-end 2',3'-cyclophospho-ribonucleotide-RNA + H2O = a 3'-end 2'-phospho-ribonucleotide-RNA + H(+)</text>
        <dbReference type="Rhea" id="RHEA:11828"/>
        <dbReference type="Rhea" id="RHEA-COMP:10464"/>
        <dbReference type="Rhea" id="RHEA-COMP:17353"/>
        <dbReference type="ChEBI" id="CHEBI:15377"/>
        <dbReference type="ChEBI" id="CHEBI:15378"/>
        <dbReference type="ChEBI" id="CHEBI:83064"/>
        <dbReference type="ChEBI" id="CHEBI:173113"/>
        <dbReference type="EC" id="3.1.4.58"/>
    </reaction>
</comment>
<evidence type="ECO:0000313" key="5">
    <source>
        <dbReference type="Proteomes" id="UP000265715"/>
    </source>
</evidence>
<gene>
    <name evidence="4" type="ORF">Mterra_00539</name>
</gene>
<dbReference type="InterPro" id="IPR009097">
    <property type="entry name" value="Cyclic_Pdiesterase"/>
</dbReference>
<comment type="caution">
    <text evidence="4">The sequence shown here is derived from an EMBL/GenBank/DDBJ whole genome shotgun (WGS) entry which is preliminary data.</text>
</comment>
<evidence type="ECO:0000256" key="2">
    <source>
        <dbReference type="HAMAP-Rule" id="MF_01940"/>
    </source>
</evidence>
<dbReference type="HAMAP" id="MF_01940">
    <property type="entry name" value="RNA_CPDase"/>
    <property type="match status" value="1"/>
</dbReference>
<feature type="active site" description="Proton donor" evidence="2">
    <location>
        <position position="54"/>
    </location>
</feature>
<accession>A0A399F258</accession>
<dbReference type="GO" id="GO:0004113">
    <property type="term" value="F:2',3'-cyclic-nucleotide 3'-phosphodiesterase activity"/>
    <property type="evidence" value="ECO:0007669"/>
    <property type="project" value="InterPro"/>
</dbReference>
<dbReference type="GO" id="GO:0008664">
    <property type="term" value="F:RNA 2',3'-cyclic 3'-phosphodiesterase activity"/>
    <property type="evidence" value="ECO:0007669"/>
    <property type="project" value="UniProtKB-EC"/>
</dbReference>
<keyword evidence="1 2" id="KW-0378">Hydrolase</keyword>
<dbReference type="EMBL" id="QXDL01000012">
    <property type="protein sequence ID" value="RIH90308.1"/>
    <property type="molecule type" value="Genomic_DNA"/>
</dbReference>
<feature type="domain" description="Phosphoesterase HXTX" evidence="3">
    <location>
        <begin position="22"/>
        <end position="104"/>
    </location>
</feature>
<feature type="active site" description="Proton acceptor" evidence="2">
    <location>
        <position position="136"/>
    </location>
</feature>
<dbReference type="EC" id="3.1.4.58" evidence="2"/>